<name>A0A653B3X3_ECTOL</name>
<dbReference type="SUPFAM" id="SSF55729">
    <property type="entry name" value="Acyl-CoA N-acyltransferases (Nat)"/>
    <property type="match status" value="1"/>
</dbReference>
<evidence type="ECO:0000259" key="3">
    <source>
        <dbReference type="PROSITE" id="PS51186"/>
    </source>
</evidence>
<dbReference type="FunFam" id="3.40.630.30:FF:000035">
    <property type="entry name" value="GNAT family N-acetyltransferase"/>
    <property type="match status" value="1"/>
</dbReference>
<feature type="domain" description="N-acetyltransferase" evidence="3">
    <location>
        <begin position="9"/>
        <end position="153"/>
    </location>
</feature>
<dbReference type="NCBIfam" id="NF007644">
    <property type="entry name" value="PRK10314.1"/>
    <property type="match status" value="1"/>
</dbReference>
<dbReference type="CDD" id="cd04301">
    <property type="entry name" value="NAT_SF"/>
    <property type="match status" value="1"/>
</dbReference>
<gene>
    <name evidence="4" type="primary">elaA</name>
    <name evidence="4" type="ORF">POT9AD_2282</name>
</gene>
<keyword evidence="4" id="KW-0012">Acyltransferase</keyword>
<keyword evidence="4" id="KW-0808">Transferase</keyword>
<evidence type="ECO:0000256" key="1">
    <source>
        <dbReference type="ARBA" id="ARBA00009623"/>
    </source>
</evidence>
<protein>
    <recommendedName>
        <fullName evidence="2">Protein ElaA</fullName>
    </recommendedName>
</protein>
<dbReference type="EMBL" id="LR130779">
    <property type="protein sequence ID" value="VDN63257.1"/>
    <property type="molecule type" value="Genomic_DNA"/>
</dbReference>
<sequence>MPSLSWQCLHHRELDTATLYALLALRTQVFVVEQNCPYLETDGQDLLGDTCHLLARDEHGLVGYLRLLDPQRMDGEVVIGRVVIAASARGSGLGHQLMERALAECGQRWPGVPLYLSAQAHLQGYYGRYGFEPVTEVYLEDDIPHIGMRRAAGDQASG</sequence>
<dbReference type="AlphaFoldDB" id="A0A653B3X3"/>
<reference evidence="4" key="1">
    <citation type="submission" date="2018-11" db="EMBL/GenBank/DDBJ databases">
        <authorList>
            <consortium name="Genoscope - CEA"/>
            <person name="William W."/>
        </authorList>
    </citation>
    <scope>NUCLEOTIDE SEQUENCE [LARGE SCALE GENOMIC DNA]</scope>
    <source>
        <strain evidence="4">T9AD</strain>
    </source>
</reference>
<dbReference type="Gene3D" id="3.40.630.30">
    <property type="match status" value="1"/>
</dbReference>
<evidence type="ECO:0000313" key="4">
    <source>
        <dbReference type="EMBL" id="VDN63257.1"/>
    </source>
</evidence>
<dbReference type="Pfam" id="PF13673">
    <property type="entry name" value="Acetyltransf_10"/>
    <property type="match status" value="1"/>
</dbReference>
<accession>A0A653B3X3</accession>
<dbReference type="PROSITE" id="PS51186">
    <property type="entry name" value="GNAT"/>
    <property type="match status" value="1"/>
</dbReference>
<comment type="similarity">
    <text evidence="1">Belongs to the UPF0039 (ElaA) family.</text>
</comment>
<evidence type="ECO:0000256" key="2">
    <source>
        <dbReference type="ARBA" id="ARBA00072224"/>
    </source>
</evidence>
<dbReference type="OrthoDB" id="9796171at2"/>
<dbReference type="GO" id="GO:0016747">
    <property type="term" value="F:acyltransferase activity, transferring groups other than amino-acyl groups"/>
    <property type="evidence" value="ECO:0007669"/>
    <property type="project" value="InterPro"/>
</dbReference>
<proteinExistence type="inferred from homology"/>
<dbReference type="InterPro" id="IPR000182">
    <property type="entry name" value="GNAT_dom"/>
</dbReference>
<organism evidence="4">
    <name type="scientific">Ectopseudomonas oleovorans</name>
    <name type="common">Pseudomonas oleovorans</name>
    <dbReference type="NCBI Taxonomy" id="301"/>
    <lineage>
        <taxon>Bacteria</taxon>
        <taxon>Pseudomonadati</taxon>
        <taxon>Pseudomonadota</taxon>
        <taxon>Gammaproteobacteria</taxon>
        <taxon>Pseudomonadales</taxon>
        <taxon>Pseudomonadaceae</taxon>
        <taxon>Ectopseudomonas</taxon>
    </lineage>
</organism>
<dbReference type="InterPro" id="IPR016181">
    <property type="entry name" value="Acyl_CoA_acyltransferase"/>
</dbReference>